<feature type="region of interest" description="Disordered" evidence="2">
    <location>
        <begin position="248"/>
        <end position="474"/>
    </location>
</feature>
<dbReference type="VEuPathDB" id="FungiDB:GWK60_L07117"/>
<evidence type="ECO:0000256" key="2">
    <source>
        <dbReference type="SAM" id="MobiDB-lite"/>
    </source>
</evidence>
<proteinExistence type="predicted"/>
<dbReference type="InterPro" id="IPR049609">
    <property type="entry name" value="Syp1-like_MHD"/>
</dbReference>
<dbReference type="SUPFAM" id="SSF103657">
    <property type="entry name" value="BAR/IMD domain-like"/>
    <property type="match status" value="1"/>
</dbReference>
<protein>
    <submittedName>
        <fullName evidence="4">SYP1 protein</fullName>
    </submittedName>
</protein>
<dbReference type="VEuPathDB" id="FungiDB:GVI51_L07975"/>
<dbReference type="EMBL" id="LLZZ01000153">
    <property type="protein sequence ID" value="KTA98434.1"/>
    <property type="molecule type" value="Genomic_DNA"/>
</dbReference>
<organism evidence="4 6">
    <name type="scientific">Candida glabrata</name>
    <name type="common">Yeast</name>
    <name type="synonym">Torulopsis glabrata</name>
    <dbReference type="NCBI Taxonomy" id="5478"/>
    <lineage>
        <taxon>Eukaryota</taxon>
        <taxon>Fungi</taxon>
        <taxon>Dikarya</taxon>
        <taxon>Ascomycota</taxon>
        <taxon>Saccharomycotina</taxon>
        <taxon>Saccharomycetes</taxon>
        <taxon>Saccharomycetales</taxon>
        <taxon>Saccharomycetaceae</taxon>
        <taxon>Nakaseomyces</taxon>
    </lineage>
</organism>
<dbReference type="GO" id="GO:0030139">
    <property type="term" value="C:endocytic vesicle"/>
    <property type="evidence" value="ECO:0007669"/>
    <property type="project" value="TreeGrafter"/>
</dbReference>
<feature type="compositionally biased region" description="Basic and acidic residues" evidence="2">
    <location>
        <begin position="248"/>
        <end position="260"/>
    </location>
</feature>
<dbReference type="VEuPathDB" id="FungiDB:B1J91_L08074g"/>
<dbReference type="GO" id="GO:0006897">
    <property type="term" value="P:endocytosis"/>
    <property type="evidence" value="ECO:0007669"/>
    <property type="project" value="UniProtKB-KW"/>
</dbReference>
<feature type="compositionally biased region" description="Polar residues" evidence="2">
    <location>
        <begin position="283"/>
        <end position="303"/>
    </location>
</feature>
<reference evidence="4 6" key="1">
    <citation type="submission" date="2015-10" db="EMBL/GenBank/DDBJ databases">
        <title>Draft genomes sequences of Candida glabrata isolates 1A, 1B, 2A, 2B, 3A and 3B.</title>
        <authorList>
            <person name="Haavelsrud O.E."/>
            <person name="Gaustad P."/>
        </authorList>
    </citation>
    <scope>NUCLEOTIDE SEQUENCE [LARGE SCALE GENOMIC DNA]</scope>
    <source>
        <strain evidence="4">910700640</strain>
    </source>
</reference>
<name>A0A0W0D4U8_CANGB</name>
<dbReference type="GO" id="GO:0005886">
    <property type="term" value="C:plasma membrane"/>
    <property type="evidence" value="ECO:0007669"/>
    <property type="project" value="TreeGrafter"/>
</dbReference>
<gene>
    <name evidence="5" type="ORF">AO440_005164</name>
    <name evidence="4" type="ORF">AO440_005371</name>
</gene>
<dbReference type="PANTHER" id="PTHR23065:SF54">
    <property type="entry name" value="SUPPRESSOR OF YEAST PROFILIN DELETION"/>
    <property type="match status" value="1"/>
</dbReference>
<comment type="caution">
    <text evidence="4">The sequence shown here is derived from an EMBL/GenBank/DDBJ whole genome shotgun (WGS) entry which is preliminary data.</text>
</comment>
<dbReference type="Pfam" id="PF10291">
    <property type="entry name" value="muHD"/>
    <property type="match status" value="1"/>
</dbReference>
<keyword evidence="1" id="KW-0254">Endocytosis</keyword>
<feature type="compositionally biased region" description="Basic and acidic residues" evidence="2">
    <location>
        <begin position="370"/>
        <end position="381"/>
    </location>
</feature>
<dbReference type="VEuPathDB" id="FungiDB:CAGL0L08074g"/>
<dbReference type="InterPro" id="IPR027267">
    <property type="entry name" value="AH/BAR_dom_sf"/>
</dbReference>
<evidence type="ECO:0000313" key="4">
    <source>
        <dbReference type="EMBL" id="KTA96776.1"/>
    </source>
</evidence>
<evidence type="ECO:0000313" key="6">
    <source>
        <dbReference type="Proteomes" id="UP000054886"/>
    </source>
</evidence>
<evidence type="ECO:0000259" key="3">
    <source>
        <dbReference type="PROSITE" id="PS51072"/>
    </source>
</evidence>
<feature type="compositionally biased region" description="Polar residues" evidence="2">
    <location>
        <begin position="442"/>
        <end position="466"/>
    </location>
</feature>
<dbReference type="Proteomes" id="UP000054886">
    <property type="component" value="Unassembled WGS sequence"/>
</dbReference>
<feature type="domain" description="MHD" evidence="3">
    <location>
        <begin position="556"/>
        <end position="810"/>
    </location>
</feature>
<accession>A0A0W0D4U8</accession>
<dbReference type="InterPro" id="IPR018808">
    <property type="entry name" value="Muniscin_C"/>
</dbReference>
<dbReference type="Gene3D" id="1.20.1270.60">
    <property type="entry name" value="Arfaptin homology (AH) domain/BAR domain"/>
    <property type="match status" value="1"/>
</dbReference>
<sequence>MTKERTLYADRLLTTKTPFEATEVMRVRLSESKLVSKEFLELFAEVSKIKRSYVQKLNKIVSEKENLKSIIDKKIIQNNVYTSEELSKLDMDLLGNVVPLWDIVIKELRTEVKANKEFLDVIESQVLYEINDSIDTDNRWHQREKHAKLSKIAAMIEKNDPKDDIADASQRWDVESPYLFEMFERIDYNRLDVLKNSLLRYQTGYGDFLQQFSKGSEDSMTKLLEFSPDEELERFATEAINHKFNIKTEKSHDSPQKIENYKSSPQKDKRRSTFGNITHRFASHSSQNNLMNNEFSDSNNNATLSSKKSPNKLKSRVGSIFGRNKLKKKNTESTLNSAISEESDLGTSRSMSNNRRGSEISHGTPYSVSRGHERSRAHTESSRANPNKFHVEESPSKPPKPVSQSTEMHTPMASAAGKDVSPVRGVPLSASSPPLQPHPRSDSISRSGHQLGTINQGQTSASNVSSPALPPSRKQINNSTANTVAGMHDSTMGVQQTQYSQQQNYAITQQQYQSAAIINPQITGELGELNPQETGSSTSLRGQSMFRHSTLDQAGAYGLNASVAEVINASFKDGVVADSQLVGEVALNYTAANPAQALPIGINLKVNNGSQFEKVILNQAFMERVNSEEFKVNPVFIASRTLGAIKYSISHVTPPVVVHPVWRFEPHQASVVLNVKMSPMLPDNVNQIVLNDFAVFISIDGANTTSALSKPQGSFNKEKNRISWRYTQPLVLNRDSDGERIIARFMTDQIAHESPNGVLVRFTTNPQLNSDIGSGMSIICQELDEENPFGADWKPIALKKTLATGKYSGLA</sequence>
<evidence type="ECO:0000256" key="1">
    <source>
        <dbReference type="ARBA" id="ARBA00022583"/>
    </source>
</evidence>
<dbReference type="CDD" id="cd09264">
    <property type="entry name" value="AP_Syp1_MHD"/>
    <property type="match status" value="1"/>
</dbReference>
<dbReference type="GO" id="GO:0032185">
    <property type="term" value="P:septin cytoskeleton organization"/>
    <property type="evidence" value="ECO:0007669"/>
    <property type="project" value="TreeGrafter"/>
</dbReference>
<evidence type="ECO:0000313" key="5">
    <source>
        <dbReference type="EMBL" id="KTA98434.1"/>
    </source>
</evidence>
<dbReference type="InterPro" id="IPR028565">
    <property type="entry name" value="MHD"/>
</dbReference>
<dbReference type="AlphaFoldDB" id="A0A0W0D4U8"/>
<feature type="compositionally biased region" description="Polar residues" evidence="2">
    <location>
        <begin position="332"/>
        <end position="355"/>
    </location>
</feature>
<dbReference type="PANTHER" id="PTHR23065">
    <property type="entry name" value="PROLINE-SERINE-THREONINE PHOSPHATASE INTERACTING PROTEIN 1"/>
    <property type="match status" value="1"/>
</dbReference>
<dbReference type="GO" id="GO:0032153">
    <property type="term" value="C:cell division site"/>
    <property type="evidence" value="ECO:0007669"/>
    <property type="project" value="TreeGrafter"/>
</dbReference>
<dbReference type="EMBL" id="LLZZ01000167">
    <property type="protein sequence ID" value="KTA96776.1"/>
    <property type="molecule type" value="Genomic_DNA"/>
</dbReference>
<dbReference type="PROSITE" id="PS51072">
    <property type="entry name" value="MHD"/>
    <property type="match status" value="1"/>
</dbReference>